<keyword evidence="2" id="KW-1185">Reference proteome</keyword>
<gene>
    <name evidence="1" type="ORF">GR183_06650</name>
</gene>
<dbReference type="AlphaFoldDB" id="A0A7X3LT13"/>
<protein>
    <recommendedName>
        <fullName evidence="3">Sulfotransferase family protein</fullName>
    </recommendedName>
</protein>
<dbReference type="EMBL" id="WUMV01000002">
    <property type="protein sequence ID" value="MXN64579.1"/>
    <property type="molecule type" value="Genomic_DNA"/>
</dbReference>
<dbReference type="Proteomes" id="UP000433101">
    <property type="component" value="Unassembled WGS sequence"/>
</dbReference>
<evidence type="ECO:0008006" key="3">
    <source>
        <dbReference type="Google" id="ProtNLM"/>
    </source>
</evidence>
<accession>A0A7X3LT13</accession>
<proteinExistence type="predicted"/>
<evidence type="ECO:0000313" key="1">
    <source>
        <dbReference type="EMBL" id="MXN64579.1"/>
    </source>
</evidence>
<reference evidence="1 2" key="1">
    <citation type="submission" date="2019-12" db="EMBL/GenBank/DDBJ databases">
        <authorList>
            <person name="Li M."/>
        </authorList>
    </citation>
    <scope>NUCLEOTIDE SEQUENCE [LARGE SCALE GENOMIC DNA]</scope>
    <source>
        <strain evidence="1 2">GBMRC 2046</strain>
    </source>
</reference>
<dbReference type="InterPro" id="IPR027417">
    <property type="entry name" value="P-loop_NTPase"/>
</dbReference>
<sequence>MKTSADMQKMDIPAYFIVHIPKCAGSTVRGFLRDELSPDQIAEFGHKDGNIRSIFKPGPKRADFPEDFRRIVALSGHQLPRYLIDRFQDREVRECVNLRDPVGFFVSHYNFTMQKGVEAGREILPFGLWYRSVQKNPVAQHFLFRYLGIGYPKLEFMPSRERLETIERYLRDFHYVGSYRHSDEFLGRMAAELGIEQEPTPRNVTSLRIYDKKSLPEKWKNRILKENALDQALYERWKDRKWDKSRNPAEAVEFRPDRLSYLKTDLRRIAFRAISSTAKSLARP</sequence>
<organism evidence="1 2">
    <name type="scientific">Stappia sediminis</name>
    <dbReference type="NCBI Taxonomy" id="2692190"/>
    <lineage>
        <taxon>Bacteria</taxon>
        <taxon>Pseudomonadati</taxon>
        <taxon>Pseudomonadota</taxon>
        <taxon>Alphaproteobacteria</taxon>
        <taxon>Hyphomicrobiales</taxon>
        <taxon>Stappiaceae</taxon>
        <taxon>Stappia</taxon>
    </lineage>
</organism>
<dbReference type="SUPFAM" id="SSF52540">
    <property type="entry name" value="P-loop containing nucleoside triphosphate hydrolases"/>
    <property type="match status" value="1"/>
</dbReference>
<name>A0A7X3LT13_9HYPH</name>
<evidence type="ECO:0000313" key="2">
    <source>
        <dbReference type="Proteomes" id="UP000433101"/>
    </source>
</evidence>
<dbReference type="Gene3D" id="3.40.50.300">
    <property type="entry name" value="P-loop containing nucleotide triphosphate hydrolases"/>
    <property type="match status" value="1"/>
</dbReference>
<dbReference type="RefSeq" id="WP_160774781.1">
    <property type="nucleotide sequence ID" value="NZ_WUMV01000002.1"/>
</dbReference>
<comment type="caution">
    <text evidence="1">The sequence shown here is derived from an EMBL/GenBank/DDBJ whole genome shotgun (WGS) entry which is preliminary data.</text>
</comment>